<feature type="compositionally biased region" description="Basic and acidic residues" evidence="5">
    <location>
        <begin position="588"/>
        <end position="628"/>
    </location>
</feature>
<feature type="compositionally biased region" description="Basic residues" evidence="5">
    <location>
        <begin position="667"/>
        <end position="679"/>
    </location>
</feature>
<dbReference type="PANTHER" id="PTHR14326:SF44">
    <property type="entry name" value="TARGETING PROTEIN FOR XKLP2"/>
    <property type="match status" value="1"/>
</dbReference>
<keyword evidence="4" id="KW-0206">Cytoskeleton</keyword>
<protein>
    <submittedName>
        <fullName evidence="8">Targeting protein for Xklp2-like</fullName>
    </submittedName>
</protein>
<feature type="compositionally biased region" description="Basic and acidic residues" evidence="5">
    <location>
        <begin position="558"/>
        <end position="568"/>
    </location>
</feature>
<dbReference type="GO" id="GO:0060236">
    <property type="term" value="P:regulation of mitotic spindle organization"/>
    <property type="evidence" value="ECO:0007669"/>
    <property type="project" value="InterPro"/>
</dbReference>
<dbReference type="Pfam" id="PF06886">
    <property type="entry name" value="TPX2"/>
    <property type="match status" value="1"/>
</dbReference>
<feature type="compositionally biased region" description="Polar residues" evidence="5">
    <location>
        <begin position="145"/>
        <end position="158"/>
    </location>
</feature>
<feature type="region of interest" description="Disordered" evidence="5">
    <location>
        <begin position="267"/>
        <end position="290"/>
    </location>
</feature>
<keyword evidence="3" id="KW-0963">Cytoplasm</keyword>
<evidence type="ECO:0000313" key="8">
    <source>
        <dbReference type="RefSeq" id="XP_014475457.1"/>
    </source>
</evidence>
<comment type="similarity">
    <text evidence="2">Belongs to the TPX2 family.</text>
</comment>
<dbReference type="PANTHER" id="PTHR14326">
    <property type="entry name" value="TARGETING PROTEIN FOR XKLP2"/>
    <property type="match status" value="1"/>
</dbReference>
<feature type="domain" description="TPX2 C-terminal" evidence="6">
    <location>
        <begin position="586"/>
        <end position="659"/>
    </location>
</feature>
<dbReference type="InterPro" id="IPR027329">
    <property type="entry name" value="TPX2_C"/>
</dbReference>
<keyword evidence="7" id="KW-1185">Reference proteome</keyword>
<dbReference type="Proteomes" id="UP000515204">
    <property type="component" value="Unplaced"/>
</dbReference>
<accession>A0A6P3XB23</accession>
<comment type="subcellular location">
    <subcellularLocation>
        <location evidence="1">Cytoplasm</location>
        <location evidence="1">Cytoskeleton</location>
    </subcellularLocation>
</comment>
<proteinExistence type="inferred from homology"/>
<feature type="region of interest" description="Disordered" evidence="5">
    <location>
        <begin position="351"/>
        <end position="386"/>
    </location>
</feature>
<evidence type="ECO:0000256" key="3">
    <source>
        <dbReference type="ARBA" id="ARBA00022490"/>
    </source>
</evidence>
<dbReference type="GeneID" id="106744862"/>
<dbReference type="AlphaFoldDB" id="A0A6P3XB23"/>
<feature type="region of interest" description="Disordered" evidence="5">
    <location>
        <begin position="459"/>
        <end position="482"/>
    </location>
</feature>
<organism evidence="7 8">
    <name type="scientific">Dinoponera quadriceps</name>
    <name type="common">South American ant</name>
    <dbReference type="NCBI Taxonomy" id="609295"/>
    <lineage>
        <taxon>Eukaryota</taxon>
        <taxon>Metazoa</taxon>
        <taxon>Ecdysozoa</taxon>
        <taxon>Arthropoda</taxon>
        <taxon>Hexapoda</taxon>
        <taxon>Insecta</taxon>
        <taxon>Pterygota</taxon>
        <taxon>Neoptera</taxon>
        <taxon>Endopterygota</taxon>
        <taxon>Hymenoptera</taxon>
        <taxon>Apocrita</taxon>
        <taxon>Aculeata</taxon>
        <taxon>Formicoidea</taxon>
        <taxon>Formicidae</taxon>
        <taxon>Ponerinae</taxon>
        <taxon>Ponerini</taxon>
        <taxon>Dinoponera</taxon>
    </lineage>
</organism>
<gene>
    <name evidence="8" type="primary">LOC106744862</name>
</gene>
<feature type="region of interest" description="Disordered" evidence="5">
    <location>
        <begin position="145"/>
        <end position="165"/>
    </location>
</feature>
<evidence type="ECO:0000259" key="6">
    <source>
        <dbReference type="Pfam" id="PF06886"/>
    </source>
</evidence>
<evidence type="ECO:0000256" key="5">
    <source>
        <dbReference type="SAM" id="MobiDB-lite"/>
    </source>
</evidence>
<feature type="region of interest" description="Disordered" evidence="5">
    <location>
        <begin position="657"/>
        <end position="679"/>
    </location>
</feature>
<feature type="compositionally biased region" description="Polar residues" evidence="5">
    <location>
        <begin position="351"/>
        <end position="373"/>
    </location>
</feature>
<evidence type="ECO:0000313" key="7">
    <source>
        <dbReference type="Proteomes" id="UP000515204"/>
    </source>
</evidence>
<evidence type="ECO:0000256" key="2">
    <source>
        <dbReference type="ARBA" id="ARBA00005885"/>
    </source>
</evidence>
<dbReference type="InterPro" id="IPR009675">
    <property type="entry name" value="TPX2_fam"/>
</dbReference>
<name>A0A6P3XB23_DINQU</name>
<dbReference type="OrthoDB" id="1684416at2759"/>
<dbReference type="RefSeq" id="XP_014475457.1">
    <property type="nucleotide sequence ID" value="XM_014619971.1"/>
</dbReference>
<dbReference type="GO" id="GO:0005819">
    <property type="term" value="C:spindle"/>
    <property type="evidence" value="ECO:0007669"/>
    <property type="project" value="InterPro"/>
</dbReference>
<evidence type="ECO:0000256" key="4">
    <source>
        <dbReference type="ARBA" id="ARBA00023212"/>
    </source>
</evidence>
<reference evidence="8" key="1">
    <citation type="submission" date="2025-08" db="UniProtKB">
        <authorList>
            <consortium name="RefSeq"/>
        </authorList>
    </citation>
    <scope>IDENTIFICATION</scope>
</reference>
<dbReference type="GO" id="GO:0005874">
    <property type="term" value="C:microtubule"/>
    <property type="evidence" value="ECO:0007669"/>
    <property type="project" value="InterPro"/>
</dbReference>
<evidence type="ECO:0000256" key="1">
    <source>
        <dbReference type="ARBA" id="ARBA00004245"/>
    </source>
</evidence>
<feature type="region of interest" description="Disordered" evidence="5">
    <location>
        <begin position="545"/>
        <end position="628"/>
    </location>
</feature>
<dbReference type="KEGG" id="dqu:106744862"/>
<sequence length="679" mass="77774">MDSIIGTQWVDFTEAISPPVPMKDYFEKEHAIHGRIQELSDLTTENAENMPINVLCVNKEAQQDLDIIKNTPVKVISPKYRKKTTMTAEITYDQVLTDAMKKLELCKKPLKARSALNKTVQEPNTFKTPNMSIIKLSRSVGCRSVPNNVQSSNGTSVVTDAPQKNDDTNIRQTRALTSYSLSEGDVEEDHIVGEDNVTLHDKTEEVTEEQNDVAMVETRGRAQHGKPRSSVLTWQNGRRTSLNKRRGSSRFVSLAEAVSRFQNETPKRFRTRRNKDLVSQDPPSKKPLMQRLKPTIPISPALVSKNRTRTVTVLSQEEREKREMEEMKKNPIKANPVPLSVLRGPVRATTKSNVTKKPTDNSSQRSMVTSIQPKNPGVSRHDRSSAKNTVTKILVSDPNGILVEHEEIPYFGVPKESARSVTRVVPFSFEARNKDLQMKKEQRLKSLQEAGKTKMEFHARPAPNFSKPPLTTSPPKQEKRRTMVVQQCPFSFETRDKNLPKRKEELAKQMLEEDKRMRVFRANPAPVFKPVMVRGVSKERLSAKEIGKTDDQENEEPNIEKSSRESGKCARKTVNGREEMMKATLELNTDKRARERREFDERLKRKEMEEMAKRQEEKRRQEENEKQMWAEQRKLAEVRARPMPMYKPMIIAKATKMLTEPQSPALSKKHRQAAKHPTK</sequence>